<organism evidence="6 7">
    <name type="scientific">Nocardia terpenica</name>
    <dbReference type="NCBI Taxonomy" id="455432"/>
    <lineage>
        <taxon>Bacteria</taxon>
        <taxon>Bacillati</taxon>
        <taxon>Actinomycetota</taxon>
        <taxon>Actinomycetes</taxon>
        <taxon>Mycobacteriales</taxon>
        <taxon>Nocardiaceae</taxon>
        <taxon>Nocardia</taxon>
    </lineage>
</organism>
<evidence type="ECO:0000313" key="7">
    <source>
        <dbReference type="Proteomes" id="UP000221961"/>
    </source>
</evidence>
<evidence type="ECO:0000259" key="5">
    <source>
        <dbReference type="PROSITE" id="PS50977"/>
    </source>
</evidence>
<accession>A0A291RK56</accession>
<dbReference type="SUPFAM" id="SSF48498">
    <property type="entry name" value="Tetracyclin repressor-like, C-terminal domain"/>
    <property type="match status" value="1"/>
</dbReference>
<dbReference type="PROSITE" id="PS50977">
    <property type="entry name" value="HTH_TETR_2"/>
    <property type="match status" value="1"/>
</dbReference>
<dbReference type="EMBL" id="CP023778">
    <property type="protein sequence ID" value="ATL67482.1"/>
    <property type="molecule type" value="Genomic_DNA"/>
</dbReference>
<feature type="DNA-binding region" description="H-T-H motif" evidence="4">
    <location>
        <begin position="41"/>
        <end position="60"/>
    </location>
</feature>
<dbReference type="AlphaFoldDB" id="A0A291RK56"/>
<evidence type="ECO:0000256" key="4">
    <source>
        <dbReference type="PROSITE-ProRule" id="PRU00335"/>
    </source>
</evidence>
<keyword evidence="3" id="KW-0804">Transcription</keyword>
<dbReference type="InterPro" id="IPR001647">
    <property type="entry name" value="HTH_TetR"/>
</dbReference>
<keyword evidence="1" id="KW-0805">Transcription regulation</keyword>
<dbReference type="InterPro" id="IPR009057">
    <property type="entry name" value="Homeodomain-like_sf"/>
</dbReference>
<evidence type="ECO:0000256" key="2">
    <source>
        <dbReference type="ARBA" id="ARBA00023125"/>
    </source>
</evidence>
<evidence type="ECO:0000313" key="6">
    <source>
        <dbReference type="EMBL" id="ATL67482.1"/>
    </source>
</evidence>
<dbReference type="KEGG" id="ntp:CRH09_16015"/>
<gene>
    <name evidence="6" type="ORF">CRH09_16015</name>
</gene>
<sequence>MTKGVIAMAIAFTAEEKDRIGRVLLDTAEKLFTTQGLKKTSLDELVGPAGIGKGSFYAFFDSKESLYLEVMLRRAPQVAAGVSAALAHPAGEENLIAVMRAITDVLVTDPLYRRLLTRPEELDAVTRRVGPEQIARVTPQLVTPLLDYLAAGQRDGVFVDDIAPETLVEVIRAVGLLVMHRDRFGPAHEQVLEATIRTLARGMLR</sequence>
<name>A0A291RK56_9NOCA</name>
<keyword evidence="2 4" id="KW-0238">DNA-binding</keyword>
<dbReference type="SUPFAM" id="SSF46689">
    <property type="entry name" value="Homeodomain-like"/>
    <property type="match status" value="1"/>
</dbReference>
<dbReference type="Proteomes" id="UP000221961">
    <property type="component" value="Chromosome"/>
</dbReference>
<protein>
    <submittedName>
        <fullName evidence="6">TetR family transcriptional regulator</fullName>
    </submittedName>
</protein>
<dbReference type="InterPro" id="IPR023772">
    <property type="entry name" value="DNA-bd_HTH_TetR-type_CS"/>
</dbReference>
<dbReference type="InterPro" id="IPR036271">
    <property type="entry name" value="Tet_transcr_reg_TetR-rel_C_sf"/>
</dbReference>
<dbReference type="PROSITE" id="PS01081">
    <property type="entry name" value="HTH_TETR_1"/>
    <property type="match status" value="1"/>
</dbReference>
<dbReference type="Pfam" id="PF00440">
    <property type="entry name" value="TetR_N"/>
    <property type="match status" value="1"/>
</dbReference>
<dbReference type="PRINTS" id="PR00455">
    <property type="entry name" value="HTHTETR"/>
</dbReference>
<dbReference type="PANTHER" id="PTHR47506:SF1">
    <property type="entry name" value="HTH-TYPE TRANSCRIPTIONAL REGULATOR YJDC"/>
    <property type="match status" value="1"/>
</dbReference>
<proteinExistence type="predicted"/>
<dbReference type="GO" id="GO:0003677">
    <property type="term" value="F:DNA binding"/>
    <property type="evidence" value="ECO:0007669"/>
    <property type="project" value="UniProtKB-UniRule"/>
</dbReference>
<evidence type="ECO:0000256" key="1">
    <source>
        <dbReference type="ARBA" id="ARBA00023015"/>
    </source>
</evidence>
<dbReference type="PANTHER" id="PTHR47506">
    <property type="entry name" value="TRANSCRIPTIONAL REGULATORY PROTEIN"/>
    <property type="match status" value="1"/>
</dbReference>
<feature type="domain" description="HTH tetR-type" evidence="5">
    <location>
        <begin position="18"/>
        <end position="78"/>
    </location>
</feature>
<reference evidence="6 7" key="1">
    <citation type="submission" date="2017-10" db="EMBL/GenBank/DDBJ databases">
        <title>Comparative genomics between pathogenic Norcardia.</title>
        <authorList>
            <person name="Zeng L."/>
        </authorList>
    </citation>
    <scope>NUCLEOTIDE SEQUENCE [LARGE SCALE GENOMIC DNA]</scope>
    <source>
        <strain evidence="6 7">NC_YFY_NT001</strain>
    </source>
</reference>
<dbReference type="Gene3D" id="1.10.357.10">
    <property type="entry name" value="Tetracycline Repressor, domain 2"/>
    <property type="match status" value="1"/>
</dbReference>
<evidence type="ECO:0000256" key="3">
    <source>
        <dbReference type="ARBA" id="ARBA00023163"/>
    </source>
</evidence>